<proteinExistence type="predicted"/>
<evidence type="ECO:0000313" key="1">
    <source>
        <dbReference type="EMBL" id="KAH0755002.1"/>
    </source>
</evidence>
<comment type="caution">
    <text evidence="1">The sequence shown here is derived from an EMBL/GenBank/DDBJ whole genome shotgun (WGS) entry which is preliminary data.</text>
</comment>
<name>A0ABQ7UV67_SOLTU</name>
<protein>
    <submittedName>
        <fullName evidence="1">Uncharacterized protein</fullName>
    </submittedName>
</protein>
<dbReference type="Proteomes" id="UP000826656">
    <property type="component" value="Unassembled WGS sequence"/>
</dbReference>
<reference evidence="1 2" key="1">
    <citation type="journal article" date="2021" name="bioRxiv">
        <title>Chromosome-scale and haplotype-resolved genome assembly of a tetraploid potato cultivar.</title>
        <authorList>
            <person name="Sun H."/>
            <person name="Jiao W.-B."/>
            <person name="Krause K."/>
            <person name="Campoy J.A."/>
            <person name="Goel M."/>
            <person name="Folz-Donahue K."/>
            <person name="Kukat C."/>
            <person name="Huettel B."/>
            <person name="Schneeberger K."/>
        </authorList>
    </citation>
    <scope>NUCLEOTIDE SEQUENCE [LARGE SCALE GENOMIC DNA]</scope>
    <source>
        <strain evidence="1">SolTubOtavaFocal</strain>
        <tissue evidence="1">Leaves</tissue>
    </source>
</reference>
<sequence>MARKRQEVENLLRPILYMTSMWMLNVDFDVEEDKYDMHHVLSSLMDNIDDCINSCYHSTSITQYEILQKVCGNIRDFHGLIVNGYVEHKSVEYVLPQLQPMAEKVGLFLLNDQTDEDSRLFKLAHLLMKITPIEL</sequence>
<accession>A0ABQ7UV67</accession>
<gene>
    <name evidence="1" type="ORF">KY290_025272</name>
</gene>
<keyword evidence="2" id="KW-1185">Reference proteome</keyword>
<dbReference type="EMBL" id="JAIVGD010000018">
    <property type="protein sequence ID" value="KAH0755002.1"/>
    <property type="molecule type" value="Genomic_DNA"/>
</dbReference>
<evidence type="ECO:0000313" key="2">
    <source>
        <dbReference type="Proteomes" id="UP000826656"/>
    </source>
</evidence>
<organism evidence="1 2">
    <name type="scientific">Solanum tuberosum</name>
    <name type="common">Potato</name>
    <dbReference type="NCBI Taxonomy" id="4113"/>
    <lineage>
        <taxon>Eukaryota</taxon>
        <taxon>Viridiplantae</taxon>
        <taxon>Streptophyta</taxon>
        <taxon>Embryophyta</taxon>
        <taxon>Tracheophyta</taxon>
        <taxon>Spermatophyta</taxon>
        <taxon>Magnoliopsida</taxon>
        <taxon>eudicotyledons</taxon>
        <taxon>Gunneridae</taxon>
        <taxon>Pentapetalae</taxon>
        <taxon>asterids</taxon>
        <taxon>lamiids</taxon>
        <taxon>Solanales</taxon>
        <taxon>Solanaceae</taxon>
        <taxon>Solanoideae</taxon>
        <taxon>Solaneae</taxon>
        <taxon>Solanum</taxon>
    </lineage>
</organism>